<sequence>MHSCFLKWSEDPSDILNPSLESLFGEEVKFHCTEISSVRKFLVNHNVNIISNVLKTLSSEALVVTERQLSDFLKDGDFHNVSENVRQQLKHCPLTNLIGESAFGDFDYDCSTRRNSSLHNRSAIHCLKRNKTMSYIEKKTPSQQKNIFILARSKAFSLRQQSTDAEKNVVNATREKFIKNQQEKLEKEINDIDRRSSISEAVVKHGGPCLRSEDVNELEEKLIEEGRSVKQTVEIFKNEIRYQKHINGRRMKFGTLEFMKKALKDCLAPRSLPAKRPRH</sequence>
<accession>A0AAV4DJD0</accession>
<proteinExistence type="predicted"/>
<evidence type="ECO:0000313" key="2">
    <source>
        <dbReference type="Proteomes" id="UP000735302"/>
    </source>
</evidence>
<dbReference type="EMBL" id="BLXT01007949">
    <property type="protein sequence ID" value="GFO44245.1"/>
    <property type="molecule type" value="Genomic_DNA"/>
</dbReference>
<name>A0AAV4DJD0_9GAST</name>
<gene>
    <name evidence="1" type="ORF">PoB_007075000</name>
</gene>
<protein>
    <submittedName>
        <fullName evidence="1">Rhodanese protein</fullName>
    </submittedName>
</protein>
<dbReference type="Proteomes" id="UP000735302">
    <property type="component" value="Unassembled WGS sequence"/>
</dbReference>
<keyword evidence="2" id="KW-1185">Reference proteome</keyword>
<organism evidence="1 2">
    <name type="scientific">Plakobranchus ocellatus</name>
    <dbReference type="NCBI Taxonomy" id="259542"/>
    <lineage>
        <taxon>Eukaryota</taxon>
        <taxon>Metazoa</taxon>
        <taxon>Spiralia</taxon>
        <taxon>Lophotrochozoa</taxon>
        <taxon>Mollusca</taxon>
        <taxon>Gastropoda</taxon>
        <taxon>Heterobranchia</taxon>
        <taxon>Euthyneura</taxon>
        <taxon>Panpulmonata</taxon>
        <taxon>Sacoglossa</taxon>
        <taxon>Placobranchoidea</taxon>
        <taxon>Plakobranchidae</taxon>
        <taxon>Plakobranchus</taxon>
    </lineage>
</organism>
<reference evidence="1 2" key="1">
    <citation type="journal article" date="2021" name="Elife">
        <title>Chloroplast acquisition without the gene transfer in kleptoplastic sea slugs, Plakobranchus ocellatus.</title>
        <authorList>
            <person name="Maeda T."/>
            <person name="Takahashi S."/>
            <person name="Yoshida T."/>
            <person name="Shimamura S."/>
            <person name="Takaki Y."/>
            <person name="Nagai Y."/>
            <person name="Toyoda A."/>
            <person name="Suzuki Y."/>
            <person name="Arimoto A."/>
            <person name="Ishii H."/>
            <person name="Satoh N."/>
            <person name="Nishiyama T."/>
            <person name="Hasebe M."/>
            <person name="Maruyama T."/>
            <person name="Minagawa J."/>
            <person name="Obokata J."/>
            <person name="Shigenobu S."/>
        </authorList>
    </citation>
    <scope>NUCLEOTIDE SEQUENCE [LARGE SCALE GENOMIC DNA]</scope>
</reference>
<dbReference type="AlphaFoldDB" id="A0AAV4DJD0"/>
<comment type="caution">
    <text evidence="1">The sequence shown here is derived from an EMBL/GenBank/DDBJ whole genome shotgun (WGS) entry which is preliminary data.</text>
</comment>
<evidence type="ECO:0000313" key="1">
    <source>
        <dbReference type="EMBL" id="GFO44245.1"/>
    </source>
</evidence>